<dbReference type="PANTHER" id="PTHR32343">
    <property type="entry name" value="SERINE/ARGININE-RICH SPLICING FACTOR"/>
    <property type="match status" value="1"/>
</dbReference>
<dbReference type="GO" id="GO:0003723">
    <property type="term" value="F:RNA binding"/>
    <property type="evidence" value="ECO:0007669"/>
    <property type="project" value="UniProtKB-UniRule"/>
</dbReference>
<dbReference type="Gene3D" id="3.30.70.330">
    <property type="match status" value="1"/>
</dbReference>
<evidence type="ECO:0000259" key="3">
    <source>
        <dbReference type="PROSITE" id="PS50102"/>
    </source>
</evidence>
<evidence type="ECO:0000256" key="1">
    <source>
        <dbReference type="PROSITE-ProRule" id="PRU00176"/>
    </source>
</evidence>
<dbReference type="Pfam" id="PF07145">
    <property type="entry name" value="PAM2"/>
    <property type="match status" value="1"/>
</dbReference>
<feature type="domain" description="RRM" evidence="3">
    <location>
        <begin position="134"/>
        <end position="211"/>
    </location>
</feature>
<organism evidence="4 5">
    <name type="scientific">Lactuca sativa</name>
    <name type="common">Garden lettuce</name>
    <dbReference type="NCBI Taxonomy" id="4236"/>
    <lineage>
        <taxon>Eukaryota</taxon>
        <taxon>Viridiplantae</taxon>
        <taxon>Streptophyta</taxon>
        <taxon>Embryophyta</taxon>
        <taxon>Tracheophyta</taxon>
        <taxon>Spermatophyta</taxon>
        <taxon>Magnoliopsida</taxon>
        <taxon>eudicotyledons</taxon>
        <taxon>Gunneridae</taxon>
        <taxon>Pentapetalae</taxon>
        <taxon>asterids</taxon>
        <taxon>campanulids</taxon>
        <taxon>Asterales</taxon>
        <taxon>Asteraceae</taxon>
        <taxon>Cichorioideae</taxon>
        <taxon>Cichorieae</taxon>
        <taxon>Lactucinae</taxon>
        <taxon>Lactuca</taxon>
    </lineage>
</organism>
<gene>
    <name evidence="4" type="ORF">LSAT_V11C900476740</name>
</gene>
<proteinExistence type="predicted"/>
<feature type="region of interest" description="Disordered" evidence="2">
    <location>
        <begin position="19"/>
        <end position="85"/>
    </location>
</feature>
<protein>
    <recommendedName>
        <fullName evidence="3">RRM domain-containing protein</fullName>
    </recommendedName>
</protein>
<dbReference type="Pfam" id="PF00076">
    <property type="entry name" value="RRM_1"/>
    <property type="match status" value="1"/>
</dbReference>
<keyword evidence="1" id="KW-0694">RNA-binding</keyword>
<comment type="caution">
    <text evidence="4">The sequence shown here is derived from an EMBL/GenBank/DDBJ whole genome shotgun (WGS) entry which is preliminary data.</text>
</comment>
<name>A0A9R1WU51_LACSA</name>
<keyword evidence="5" id="KW-1185">Reference proteome</keyword>
<dbReference type="Proteomes" id="UP000235145">
    <property type="component" value="Unassembled WGS sequence"/>
</dbReference>
<evidence type="ECO:0000313" key="4">
    <source>
        <dbReference type="EMBL" id="KAJ0187716.1"/>
    </source>
</evidence>
<dbReference type="PROSITE" id="PS50102">
    <property type="entry name" value="RRM"/>
    <property type="match status" value="1"/>
</dbReference>
<accession>A0A9R1WU51</accession>
<reference evidence="4 5" key="1">
    <citation type="journal article" date="2017" name="Nat. Commun.">
        <title>Genome assembly with in vitro proximity ligation data and whole-genome triplication in lettuce.</title>
        <authorList>
            <person name="Reyes-Chin-Wo S."/>
            <person name="Wang Z."/>
            <person name="Yang X."/>
            <person name="Kozik A."/>
            <person name="Arikit S."/>
            <person name="Song C."/>
            <person name="Xia L."/>
            <person name="Froenicke L."/>
            <person name="Lavelle D.O."/>
            <person name="Truco M.J."/>
            <person name="Xia R."/>
            <person name="Zhu S."/>
            <person name="Xu C."/>
            <person name="Xu H."/>
            <person name="Xu X."/>
            <person name="Cox K."/>
            <person name="Korf I."/>
            <person name="Meyers B.C."/>
            <person name="Michelmore R.W."/>
        </authorList>
    </citation>
    <scope>NUCLEOTIDE SEQUENCE [LARGE SCALE GENOMIC DNA]</scope>
    <source>
        <strain evidence="5">cv. Salinas</strain>
        <tissue evidence="4">Seedlings</tissue>
    </source>
</reference>
<dbReference type="InterPro" id="IPR000504">
    <property type="entry name" value="RRM_dom"/>
</dbReference>
<evidence type="ECO:0000313" key="5">
    <source>
        <dbReference type="Proteomes" id="UP000235145"/>
    </source>
</evidence>
<dbReference type="PANTHER" id="PTHR32343:SF32">
    <property type="entry name" value="POLYADENYLATE-BINDING PROTEIN-INTERACTING PROTEIN 13"/>
    <property type="match status" value="1"/>
</dbReference>
<feature type="compositionally biased region" description="Low complexity" evidence="2">
    <location>
        <begin position="20"/>
        <end position="39"/>
    </location>
</feature>
<dbReference type="InterPro" id="IPR035979">
    <property type="entry name" value="RBD_domain_sf"/>
</dbReference>
<dbReference type="AlphaFoldDB" id="A0A9R1WU51"/>
<dbReference type="InterPro" id="IPR009818">
    <property type="entry name" value="PAM2_motif"/>
</dbReference>
<evidence type="ECO:0000256" key="2">
    <source>
        <dbReference type="SAM" id="MobiDB-lite"/>
    </source>
</evidence>
<dbReference type="EMBL" id="NBSK02000009">
    <property type="protein sequence ID" value="KAJ0187716.1"/>
    <property type="molecule type" value="Genomic_DNA"/>
</dbReference>
<feature type="compositionally biased region" description="Polar residues" evidence="2">
    <location>
        <begin position="56"/>
        <end position="71"/>
    </location>
</feature>
<sequence>MAVVENAHSINVVASDVDQSTKSSYTTNNNNRNPVSTMSYRSNDYHHHHHQQQQQLQKVTPLQPPSNTNGNGYVGDDDGGDGFKKEMSDLEEMLSKLNPMAEEFVPHQRLQLLPSSPAQFGYAAVNNFLVHTNTAAFANGTPTTTRRVTEEQLAALFVNCGQVVDCRVCGDPNSVLHFAFIEFTDEGARNALSLGGTMLGYYPVRVLPSKTAIAPVNPTFLPQVTF</sequence>
<dbReference type="SUPFAM" id="SSF54928">
    <property type="entry name" value="RNA-binding domain, RBD"/>
    <property type="match status" value="1"/>
</dbReference>
<dbReference type="InterPro" id="IPR012677">
    <property type="entry name" value="Nucleotide-bd_a/b_plait_sf"/>
</dbReference>